<dbReference type="PANTHER" id="PTHR37936:SF3">
    <property type="entry name" value="TRANSPOSASE INSC FOR INSERTION ELEMENT IS2A-RELATED"/>
    <property type="match status" value="1"/>
</dbReference>
<dbReference type="GO" id="GO:0006313">
    <property type="term" value="P:DNA transposition"/>
    <property type="evidence" value="ECO:0007669"/>
    <property type="project" value="InterPro"/>
</dbReference>
<dbReference type="InterPro" id="IPR010921">
    <property type="entry name" value="Trp_repressor/repl_initiator"/>
</dbReference>
<dbReference type="EMBL" id="QKOD01000010">
    <property type="protein sequence ID" value="RNJ42625.1"/>
    <property type="molecule type" value="Genomic_DNA"/>
</dbReference>
<gene>
    <name evidence="2" type="ORF">DNR46_28145</name>
</gene>
<dbReference type="GO" id="GO:0043565">
    <property type="term" value="F:sequence-specific DNA binding"/>
    <property type="evidence" value="ECO:0007669"/>
    <property type="project" value="InterPro"/>
</dbReference>
<proteinExistence type="inferred from homology"/>
<accession>A0A3M9X415</accession>
<evidence type="ECO:0000256" key="1">
    <source>
        <dbReference type="ARBA" id="ARBA00009964"/>
    </source>
</evidence>
<dbReference type="InterPro" id="IPR036388">
    <property type="entry name" value="WH-like_DNA-bd_sf"/>
</dbReference>
<dbReference type="InterPro" id="IPR002514">
    <property type="entry name" value="Transposase_8"/>
</dbReference>
<dbReference type="AlphaFoldDB" id="A0A3M9X415"/>
<comment type="caution">
    <text evidence="2">The sequence shown here is derived from an EMBL/GenBank/DDBJ whole genome shotgun (WGS) entry which is preliminary data.</text>
</comment>
<comment type="similarity">
    <text evidence="1">Belongs to the transposase 8 family.</text>
</comment>
<sequence length="146" mass="16123">MSGLDLTLDPERQPRRFEVINGAGGRRQWSVDDKARIIAETLEPNAIISEVARRYGLRPQQVFAWRREARKQAASVQQESPAFVPAVVAVPTSEPAAKRLGRPRKQKVVRDAGVIELEIDIIAMRVGRGADTKTVTAVIRALKATS</sequence>
<dbReference type="PANTHER" id="PTHR37936">
    <property type="entry name" value="TRANSPOSASE INSC FOR INSERTION ELEMENT IS2A-RELATED"/>
    <property type="match status" value="1"/>
</dbReference>
<dbReference type="Proteomes" id="UP000275436">
    <property type="component" value="Unassembled WGS sequence"/>
</dbReference>
<organism evidence="2 3">
    <name type="scientific">Mesorhizobium japonicum</name>
    <dbReference type="NCBI Taxonomy" id="2066070"/>
    <lineage>
        <taxon>Bacteria</taxon>
        <taxon>Pseudomonadati</taxon>
        <taxon>Pseudomonadota</taxon>
        <taxon>Alphaproteobacteria</taxon>
        <taxon>Hyphomicrobiales</taxon>
        <taxon>Phyllobacteriaceae</taxon>
        <taxon>Mesorhizobium</taxon>
    </lineage>
</organism>
<dbReference type="GO" id="GO:0004803">
    <property type="term" value="F:transposase activity"/>
    <property type="evidence" value="ECO:0007669"/>
    <property type="project" value="InterPro"/>
</dbReference>
<evidence type="ECO:0000313" key="3">
    <source>
        <dbReference type="Proteomes" id="UP000275436"/>
    </source>
</evidence>
<dbReference type="NCBIfam" id="NF047595">
    <property type="entry name" value="IS66_ISRel24_TnpA"/>
    <property type="match status" value="1"/>
</dbReference>
<protein>
    <recommendedName>
        <fullName evidence="4">Transposase</fullName>
    </recommendedName>
</protein>
<evidence type="ECO:0000313" key="2">
    <source>
        <dbReference type="EMBL" id="RNJ42625.1"/>
    </source>
</evidence>
<name>A0A3M9X415_9HYPH</name>
<dbReference type="Gene3D" id="1.10.10.10">
    <property type="entry name" value="Winged helix-like DNA-binding domain superfamily/Winged helix DNA-binding domain"/>
    <property type="match status" value="1"/>
</dbReference>
<dbReference type="Pfam" id="PF01527">
    <property type="entry name" value="HTH_Tnp_1"/>
    <property type="match status" value="1"/>
</dbReference>
<evidence type="ECO:0008006" key="4">
    <source>
        <dbReference type="Google" id="ProtNLM"/>
    </source>
</evidence>
<reference evidence="2 3" key="1">
    <citation type="journal article" date="2018" name="Mol. Plant Microbe Interact.">
        <title>Taxonomically Different Co-Microsymbionts of a Relict Legume, Oxytropis popoviana, Have Complementary Sets of Symbiotic Genes and Together Increase the Efficiency of Plant Nodulation.</title>
        <authorList>
            <person name="Safronova V."/>
            <person name="Belimov A."/>
            <person name="Sazanova A."/>
            <person name="Chirak E."/>
            <person name="Verkhozina A."/>
            <person name="Kuznetsova I."/>
            <person name="Andronov E."/>
            <person name="Puhalsky J."/>
            <person name="Tikhonovich I."/>
        </authorList>
    </citation>
    <scope>NUCLEOTIDE SEQUENCE [LARGE SCALE GENOMIC DNA]</scope>
    <source>
        <strain evidence="2 3">Opo-235</strain>
    </source>
</reference>
<dbReference type="SUPFAM" id="SSF48295">
    <property type="entry name" value="TrpR-like"/>
    <property type="match status" value="1"/>
</dbReference>